<evidence type="ECO:0000256" key="1">
    <source>
        <dbReference type="ARBA" id="ARBA00005995"/>
    </source>
</evidence>
<protein>
    <recommendedName>
        <fullName evidence="2">monoamine oxidase</fullName>
        <ecNumber evidence="2">1.4.3.4</ecNumber>
    </recommendedName>
</protein>
<dbReference type="Pfam" id="PF01593">
    <property type="entry name" value="Amino_oxidase"/>
    <property type="match status" value="1"/>
</dbReference>
<proteinExistence type="inferred from homology"/>
<reference evidence="6 7" key="1">
    <citation type="submission" date="2015-04" db="EMBL/GenBank/DDBJ databases">
        <title>The draft genome sequence of Fusarium langsethiae, a T-2/HT-2 mycotoxin producer.</title>
        <authorList>
            <person name="Lysoe E."/>
            <person name="Divon H.H."/>
            <person name="Terzi V."/>
            <person name="Orru L."/>
            <person name="Lamontanara A."/>
            <person name="Kolseth A.-K."/>
            <person name="Frandsen R.J."/>
            <person name="Nielsen K."/>
            <person name="Thrane U."/>
        </authorList>
    </citation>
    <scope>NUCLEOTIDE SEQUENCE [LARGE SCALE GENOMIC DNA]</scope>
    <source>
        <strain evidence="6 7">Fl201059</strain>
    </source>
</reference>
<accession>A0A0M9ENT7</accession>
<dbReference type="EMBL" id="JXCE01000607">
    <property type="protein sequence ID" value="KPA36550.1"/>
    <property type="molecule type" value="Genomic_DNA"/>
</dbReference>
<dbReference type="Gene3D" id="1.10.405.20">
    <property type="match status" value="1"/>
</dbReference>
<evidence type="ECO:0000256" key="4">
    <source>
        <dbReference type="SAM" id="SignalP"/>
    </source>
</evidence>
<evidence type="ECO:0000256" key="3">
    <source>
        <dbReference type="ARBA" id="ARBA00048448"/>
    </source>
</evidence>
<keyword evidence="4" id="KW-0732">Signal</keyword>
<feature type="domain" description="Amine oxidase" evidence="5">
    <location>
        <begin position="42"/>
        <end position="295"/>
    </location>
</feature>
<comment type="catalytic activity">
    <reaction evidence="3">
        <text>a secondary aliphatic amine + O2 + H2O = a primary amine + an aldehyde + H2O2</text>
        <dbReference type="Rhea" id="RHEA:26414"/>
        <dbReference type="ChEBI" id="CHEBI:15377"/>
        <dbReference type="ChEBI" id="CHEBI:15379"/>
        <dbReference type="ChEBI" id="CHEBI:16240"/>
        <dbReference type="ChEBI" id="CHEBI:17478"/>
        <dbReference type="ChEBI" id="CHEBI:58855"/>
        <dbReference type="ChEBI" id="CHEBI:65296"/>
        <dbReference type="EC" id="1.4.3.4"/>
    </reaction>
</comment>
<dbReference type="PANTHER" id="PTHR43563:SF1">
    <property type="entry name" value="AMINE OXIDASE [FLAVIN-CONTAINING] B"/>
    <property type="match status" value="1"/>
</dbReference>
<dbReference type="SUPFAM" id="SSF51905">
    <property type="entry name" value="FAD/NAD(P)-binding domain"/>
    <property type="match status" value="1"/>
</dbReference>
<comment type="caution">
    <text evidence="6">The sequence shown here is derived from an EMBL/GenBank/DDBJ whole genome shotgun (WGS) entry which is preliminary data.</text>
</comment>
<dbReference type="InterPro" id="IPR050703">
    <property type="entry name" value="Flavin_MAO"/>
</dbReference>
<dbReference type="PANTHER" id="PTHR43563">
    <property type="entry name" value="AMINE OXIDASE"/>
    <property type="match status" value="1"/>
</dbReference>
<feature type="signal peptide" evidence="4">
    <location>
        <begin position="1"/>
        <end position="19"/>
    </location>
</feature>
<evidence type="ECO:0000256" key="2">
    <source>
        <dbReference type="ARBA" id="ARBA00012804"/>
    </source>
</evidence>
<dbReference type="EC" id="1.4.3.4" evidence="2"/>
<feature type="chain" id="PRO_5005834927" description="monoamine oxidase" evidence="4">
    <location>
        <begin position="20"/>
        <end position="475"/>
    </location>
</feature>
<name>A0A0M9ENT7_FUSLA</name>
<comment type="similarity">
    <text evidence="1">Belongs to the flavin monoamine oxidase family.</text>
</comment>
<dbReference type="InterPro" id="IPR036188">
    <property type="entry name" value="FAD/NAD-bd_sf"/>
</dbReference>
<dbReference type="OrthoDB" id="68575at2759"/>
<evidence type="ECO:0000313" key="7">
    <source>
        <dbReference type="Proteomes" id="UP000037904"/>
    </source>
</evidence>
<evidence type="ECO:0000259" key="5">
    <source>
        <dbReference type="Pfam" id="PF01593"/>
    </source>
</evidence>
<organism evidence="6 7">
    <name type="scientific">Fusarium langsethiae</name>
    <dbReference type="NCBI Taxonomy" id="179993"/>
    <lineage>
        <taxon>Eukaryota</taxon>
        <taxon>Fungi</taxon>
        <taxon>Dikarya</taxon>
        <taxon>Ascomycota</taxon>
        <taxon>Pezizomycotina</taxon>
        <taxon>Sordariomycetes</taxon>
        <taxon>Hypocreomycetidae</taxon>
        <taxon>Hypocreales</taxon>
        <taxon>Nectriaceae</taxon>
        <taxon>Fusarium</taxon>
    </lineage>
</organism>
<keyword evidence="7" id="KW-1185">Reference proteome</keyword>
<dbReference type="InterPro" id="IPR002937">
    <property type="entry name" value="Amino_oxidase"/>
</dbReference>
<evidence type="ECO:0000313" key="6">
    <source>
        <dbReference type="EMBL" id="KPA36550.1"/>
    </source>
</evidence>
<gene>
    <name evidence="6" type="ORF">FLAG1_10678</name>
</gene>
<dbReference type="GO" id="GO:0097621">
    <property type="term" value="F:monoamine oxidase activity"/>
    <property type="evidence" value="ECO:0007669"/>
    <property type="project" value="UniProtKB-EC"/>
</dbReference>
<dbReference type="Gene3D" id="3.30.70.1990">
    <property type="match status" value="1"/>
</dbReference>
<dbReference type="Gene3D" id="3.50.50.60">
    <property type="entry name" value="FAD/NAD(P)-binding domain"/>
    <property type="match status" value="1"/>
</dbReference>
<dbReference type="Proteomes" id="UP000037904">
    <property type="component" value="Unassembled WGS sequence"/>
</dbReference>
<dbReference type="AlphaFoldDB" id="A0A0M9ENT7"/>
<sequence length="475" mass="50979">MRVLASAIILASCLSPASAAVPHKSTARSIDVDVVVIGGGSSGIHAAINLKDAGAKVAVIEQKDQIGGHAETYVNPKTKAFANIGVVVFENTQTVQRYFDRLGVETMVSNPIVTQTETKQYDFSLGIPIPAPDNATAAANQNALAAAMQAYSQNVLTKYSWIDQGYTFVPSPVPEELLQPFGQFAQQNNFTALLPLIAQFNWYPGNITTIPALYGIKKFGPGLMQSINSGFRVPKSGNARTVYEAAACELTKETYLNSHVTSVRRNKNGVVVTIKQHGKKITFKARKLLVAVPQTLKNVGSFDLSKPEKSLFSKFSALGYVAGVADIAGVNVNLQNVGAFTPAHTPVIPGSNGYNIPPGFTNQFLLGVAFDNADYSLADAKAVIRRELINLARAGAVPTTAAKKVTFPILSNHAPFELHVSSQEIGEGFFEDLLKLEGSRNTYWTGAAFAGHNSGLIWNWNDNVILPAMKKDLGL</sequence>